<dbReference type="PATRIC" id="fig|338187.36.peg.5089"/>
<dbReference type="AlphaFoldDB" id="A7N209"/>
<dbReference type="KEGG" id="vha:VIBHAR_06229"/>
<dbReference type="EMBL" id="CP000790">
    <property type="protein sequence ID" value="ABU74121.1"/>
    <property type="molecule type" value="Genomic_DNA"/>
</dbReference>
<evidence type="ECO:0000313" key="2">
    <source>
        <dbReference type="Proteomes" id="UP000008152"/>
    </source>
</evidence>
<organism evidence="1 2">
    <name type="scientific">Vibrio campbellii (strain ATCC BAA-1116)</name>
    <dbReference type="NCBI Taxonomy" id="2902295"/>
    <lineage>
        <taxon>Bacteria</taxon>
        <taxon>Pseudomonadati</taxon>
        <taxon>Pseudomonadota</taxon>
        <taxon>Gammaproteobacteria</taxon>
        <taxon>Vibrionales</taxon>
        <taxon>Vibrionaceae</taxon>
        <taxon>Vibrio</taxon>
    </lineage>
</organism>
<evidence type="ECO:0000313" key="1">
    <source>
        <dbReference type="EMBL" id="ABU74121.1"/>
    </source>
</evidence>
<proteinExistence type="predicted"/>
<reference evidence="1 2" key="1">
    <citation type="submission" date="2007-08" db="EMBL/GenBank/DDBJ databases">
        <authorList>
            <consortium name="The Vibrio harveyi Genome Sequencing Project"/>
            <person name="Bassler B."/>
            <person name="Clifton S.W."/>
            <person name="Fulton L."/>
            <person name="Delehaunty K."/>
            <person name="Fronick C."/>
            <person name="Harrison M."/>
            <person name="Markivic C."/>
            <person name="Fulton R."/>
            <person name="Tin-Wollam A.-M."/>
            <person name="Shah N."/>
            <person name="Pepin K."/>
            <person name="Nash W."/>
            <person name="Thiruvilangam P."/>
            <person name="Bhonagiri V."/>
            <person name="Waters C."/>
            <person name="Tu K.C."/>
            <person name="Irgon J."/>
            <person name="Wilson R.K."/>
        </authorList>
    </citation>
    <scope>NUCLEOTIDE SEQUENCE [LARGE SCALE GENOMIC DNA]</scope>
    <source>
        <strain evidence="2">ATCC BAA-1116 / BB120</strain>
    </source>
</reference>
<dbReference type="Proteomes" id="UP000008152">
    <property type="component" value="Chromosome II"/>
</dbReference>
<accession>A7N209</accession>
<sequence length="35" mass="3756">MPFLFAIQLKDLGPIKATPCVSSSVEVLITPAQCH</sequence>
<protein>
    <submittedName>
        <fullName evidence="1">Uncharacterized protein</fullName>
    </submittedName>
</protein>
<name>A7N209_VIBC1</name>
<gene>
    <name evidence="1" type="ordered locus">VIBHAR_06229</name>
</gene>